<sequence length="516" mass="56556">MLLFVALAVFYSCTADEDLHLDSLNQNSTEKLNIINKESSGTSSSDSPPSNQTDTTTVSHKPSTDPIAVVSPSSGFSPLEVTLTVGNLVVSKTFTKYEWKFKDGTKVSSAKAVHTFKEVGEHKVELTATDEEGQVVTDSVTVTVLEPENEFPVAVASATTLIGDAPLKVDFTGGNSSDDTGNVDYFWDFQDGSSSNQANPSHTFNDPGVYNIWLTIIDEEGLKDRVSLTISVNQVNIGNIACGTGGGMAGDTGQKVWCWNSVTIPDYSNTKGVGFSNGELKVDSECYEKQVSIEGNRLKFRVNPIGPKVGSWCSEDFNMRAEIRTAPWNVRHTKGTEEWFGWTYTFGNDYSIDRNNQWLFFQVHNGVVGQSPHVELMVVKDGQFNGHSAGEIFVVNNATGGSKYNPTGITPRAGNALDVVVHTIWGDGSNGKFQVWINGQKVHDKQEATVYASHPWAGNAKWGIYKWPWRNESSVRESLEQGLKPLETYMGTLRIITRQPGEPDYGKDSYSEVAPD</sequence>
<dbReference type="Pfam" id="PF18911">
    <property type="entry name" value="PKD_4"/>
    <property type="match status" value="2"/>
</dbReference>
<evidence type="ECO:0000256" key="1">
    <source>
        <dbReference type="SAM" id="MobiDB-lite"/>
    </source>
</evidence>
<dbReference type="InterPro" id="IPR025975">
    <property type="entry name" value="Polysacc_lyase"/>
</dbReference>
<evidence type="ECO:0000313" key="3">
    <source>
        <dbReference type="EMBL" id="SDD92624.1"/>
    </source>
</evidence>
<proteinExistence type="predicted"/>
<gene>
    <name evidence="3" type="ORF">SAMN05421636_102340</name>
</gene>
<dbReference type="Proteomes" id="UP000199109">
    <property type="component" value="Unassembled WGS sequence"/>
</dbReference>
<evidence type="ECO:0000259" key="2">
    <source>
        <dbReference type="PROSITE" id="PS50093"/>
    </source>
</evidence>
<dbReference type="RefSeq" id="WP_091866214.1">
    <property type="nucleotide sequence ID" value="NZ_FNAO01000002.1"/>
</dbReference>
<feature type="compositionally biased region" description="Low complexity" evidence="1">
    <location>
        <begin position="39"/>
        <end position="57"/>
    </location>
</feature>
<feature type="region of interest" description="Disordered" evidence="1">
    <location>
        <begin position="38"/>
        <end position="66"/>
    </location>
</feature>
<feature type="domain" description="PKD" evidence="2">
    <location>
        <begin position="97"/>
        <end position="144"/>
    </location>
</feature>
<dbReference type="InterPro" id="IPR035986">
    <property type="entry name" value="PKD_dom_sf"/>
</dbReference>
<dbReference type="InterPro" id="IPR013783">
    <property type="entry name" value="Ig-like_fold"/>
</dbReference>
<organism evidence="3 4">
    <name type="scientific">Pricia antarctica</name>
    <dbReference type="NCBI Taxonomy" id="641691"/>
    <lineage>
        <taxon>Bacteria</taxon>
        <taxon>Pseudomonadati</taxon>
        <taxon>Bacteroidota</taxon>
        <taxon>Flavobacteriia</taxon>
        <taxon>Flavobacteriales</taxon>
        <taxon>Flavobacteriaceae</taxon>
        <taxon>Pricia</taxon>
    </lineage>
</organism>
<dbReference type="Gene3D" id="2.60.40.10">
    <property type="entry name" value="Immunoglobulins"/>
    <property type="match status" value="2"/>
</dbReference>
<dbReference type="Pfam" id="PF14099">
    <property type="entry name" value="Polysacc_lyase"/>
    <property type="match status" value="1"/>
</dbReference>
<dbReference type="CDD" id="cd00146">
    <property type="entry name" value="PKD"/>
    <property type="match status" value="2"/>
</dbReference>
<dbReference type="InterPro" id="IPR000601">
    <property type="entry name" value="PKD_dom"/>
</dbReference>
<evidence type="ECO:0000313" key="4">
    <source>
        <dbReference type="Proteomes" id="UP000199109"/>
    </source>
</evidence>
<dbReference type="AlphaFoldDB" id="A0A1G6YQ42"/>
<dbReference type="EMBL" id="FNAO01000002">
    <property type="protein sequence ID" value="SDD92624.1"/>
    <property type="molecule type" value="Genomic_DNA"/>
</dbReference>
<dbReference type="InterPro" id="IPR022409">
    <property type="entry name" value="PKD/Chitinase_dom"/>
</dbReference>
<dbReference type="STRING" id="641691.SAMN05421636_102340"/>
<dbReference type="Gene3D" id="2.60.120.200">
    <property type="match status" value="1"/>
</dbReference>
<reference evidence="3 4" key="1">
    <citation type="submission" date="2016-10" db="EMBL/GenBank/DDBJ databases">
        <authorList>
            <person name="de Groot N.N."/>
        </authorList>
    </citation>
    <scope>NUCLEOTIDE SEQUENCE [LARGE SCALE GENOMIC DNA]</scope>
    <source>
        <strain evidence="3 4">DSM 23421</strain>
    </source>
</reference>
<protein>
    <submittedName>
        <fullName evidence="3">PKD domain-containing protein</fullName>
    </submittedName>
</protein>
<name>A0A1G6YQ42_9FLAO</name>
<dbReference type="SUPFAM" id="SSF49299">
    <property type="entry name" value="PKD domain"/>
    <property type="match status" value="2"/>
</dbReference>
<feature type="domain" description="PKD" evidence="2">
    <location>
        <begin position="152"/>
        <end position="232"/>
    </location>
</feature>
<dbReference type="PROSITE" id="PS50093">
    <property type="entry name" value="PKD"/>
    <property type="match status" value="2"/>
</dbReference>
<keyword evidence="4" id="KW-1185">Reference proteome</keyword>
<accession>A0A1G6YQ42</accession>
<dbReference type="SMART" id="SM00089">
    <property type="entry name" value="PKD"/>
    <property type="match status" value="2"/>
</dbReference>